<organism evidence="1 2">
    <name type="scientific">Halomonas elongata</name>
    <dbReference type="NCBI Taxonomy" id="2746"/>
    <lineage>
        <taxon>Bacteria</taxon>
        <taxon>Pseudomonadati</taxon>
        <taxon>Pseudomonadota</taxon>
        <taxon>Gammaproteobacteria</taxon>
        <taxon>Oceanospirillales</taxon>
        <taxon>Halomonadaceae</taxon>
        <taxon>Halomonas</taxon>
    </lineage>
</organism>
<evidence type="ECO:0000313" key="2">
    <source>
        <dbReference type="Proteomes" id="UP000092504"/>
    </source>
</evidence>
<dbReference type="EMBL" id="MAJD01000002">
    <property type="protein sequence ID" value="OBX33732.1"/>
    <property type="molecule type" value="Genomic_DNA"/>
</dbReference>
<sequence>MKLGDVLSSLGAAGCADQLEAQRGENGVVGAALAVLGSGAVEEFGVVALLDPGAAQFGQPAAQVDAGLGVGVGAGGVVDQQRRVVFVGPGGAGRREADLAEGDADVGPRALDMDLARTRQGLDGGLVDAGGFVEEVGGLAHGRAPLAWMICQGGPLGDRGHRAGWSGGVSLDPYAGPSQCRGYLQMPRAMARARRNQPKTRSLR</sequence>
<dbReference type="Proteomes" id="UP000092504">
    <property type="component" value="Unassembled WGS sequence"/>
</dbReference>
<comment type="caution">
    <text evidence="1">The sequence shown here is derived from an EMBL/GenBank/DDBJ whole genome shotgun (WGS) entry which is preliminary data.</text>
</comment>
<reference evidence="1 2" key="1">
    <citation type="submission" date="2016-06" db="EMBL/GenBank/DDBJ databases">
        <title>Genome sequence of halotolerant plant growth promoting strain of Halomonas elongata HEK1 isolated from salterns of Rann of Kutch, Gujarat, India.</title>
        <authorList>
            <person name="Gaba S."/>
            <person name="Singh R.N."/>
            <person name="Abrol S."/>
            <person name="Kaushik R."/>
            <person name="Saxena A.K."/>
        </authorList>
    </citation>
    <scope>NUCLEOTIDE SEQUENCE [LARGE SCALE GENOMIC DNA]</scope>
    <source>
        <strain evidence="1 2">HEK1</strain>
    </source>
</reference>
<evidence type="ECO:0000313" key="1">
    <source>
        <dbReference type="EMBL" id="OBX33732.1"/>
    </source>
</evidence>
<name>A0A1B8NUQ3_HALEL</name>
<accession>A0A1B8NUQ3</accession>
<gene>
    <name evidence="1" type="ORF">A8U91_02774</name>
</gene>
<proteinExistence type="predicted"/>
<dbReference type="AlphaFoldDB" id="A0A1B8NUQ3"/>
<protein>
    <submittedName>
        <fullName evidence="1">Uncharacterized protein</fullName>
    </submittedName>
</protein>